<dbReference type="EMBL" id="DVFO01000083">
    <property type="protein sequence ID" value="HIQ61426.1"/>
    <property type="molecule type" value="Genomic_DNA"/>
</dbReference>
<reference evidence="1" key="2">
    <citation type="journal article" date="2021" name="PeerJ">
        <title>Extensive microbial diversity within the chicken gut microbiome revealed by metagenomics and culture.</title>
        <authorList>
            <person name="Gilroy R."/>
            <person name="Ravi A."/>
            <person name="Getino M."/>
            <person name="Pursley I."/>
            <person name="Horton D.L."/>
            <person name="Alikhan N.F."/>
            <person name="Baker D."/>
            <person name="Gharbi K."/>
            <person name="Hall N."/>
            <person name="Watson M."/>
            <person name="Adriaenssens E.M."/>
            <person name="Foster-Nyarko E."/>
            <person name="Jarju S."/>
            <person name="Secka A."/>
            <person name="Antonio M."/>
            <person name="Oren A."/>
            <person name="Chaudhuri R.R."/>
            <person name="La Ragione R."/>
            <person name="Hildebrand F."/>
            <person name="Pallen M.J."/>
        </authorList>
    </citation>
    <scope>NUCLEOTIDE SEQUENCE</scope>
    <source>
        <strain evidence="1">ChiGjej2B2-12916</strain>
    </source>
</reference>
<reference evidence="1" key="1">
    <citation type="submission" date="2020-10" db="EMBL/GenBank/DDBJ databases">
        <authorList>
            <person name="Gilroy R."/>
        </authorList>
    </citation>
    <scope>NUCLEOTIDE SEQUENCE</scope>
    <source>
        <strain evidence="1">ChiGjej2B2-12916</strain>
    </source>
</reference>
<proteinExistence type="predicted"/>
<evidence type="ECO:0000313" key="1">
    <source>
        <dbReference type="EMBL" id="HIQ61426.1"/>
    </source>
</evidence>
<gene>
    <name evidence="1" type="ORF">IAD31_07515</name>
</gene>
<name>A0A9D0YU52_9FIRM</name>
<protein>
    <submittedName>
        <fullName evidence="1">Uncharacterized protein</fullName>
    </submittedName>
</protein>
<organism evidence="1 2">
    <name type="scientific">Candidatus Enterenecus faecium</name>
    <dbReference type="NCBI Taxonomy" id="2840780"/>
    <lineage>
        <taxon>Bacteria</taxon>
        <taxon>Bacillati</taxon>
        <taxon>Bacillota</taxon>
        <taxon>Clostridia</taxon>
        <taxon>Eubacteriales</taxon>
        <taxon>Candidatus Enterenecus</taxon>
    </lineage>
</organism>
<evidence type="ECO:0000313" key="2">
    <source>
        <dbReference type="Proteomes" id="UP000886879"/>
    </source>
</evidence>
<comment type="caution">
    <text evidence="1">The sequence shown here is derived from an EMBL/GenBank/DDBJ whole genome shotgun (WGS) entry which is preliminary data.</text>
</comment>
<accession>A0A9D0YU52</accession>
<dbReference type="Proteomes" id="UP000886879">
    <property type="component" value="Unassembled WGS sequence"/>
</dbReference>
<sequence length="70" mass="7932">MDLRNNQITLGELWDNPRSRSVFQRKIPMLSKHPVKGAARTVTLEQLAAFLSSWVPESMIQGVIGELKKL</sequence>
<dbReference type="AlphaFoldDB" id="A0A9D0YU52"/>